<accession>A0A327KAM7</accession>
<dbReference type="EMBL" id="NPEX01000578">
    <property type="protein sequence ID" value="RAI34996.1"/>
    <property type="molecule type" value="Genomic_DNA"/>
</dbReference>
<reference evidence="2 3" key="1">
    <citation type="submission" date="2017-07" db="EMBL/GenBank/DDBJ databases">
        <title>Draft Genome Sequences of Select Purple Nonsulfur Bacteria.</title>
        <authorList>
            <person name="Lasarre B."/>
            <person name="Mckinlay J.B."/>
        </authorList>
    </citation>
    <scope>NUCLEOTIDE SEQUENCE [LARGE SCALE GENOMIC DNA]</scope>
    <source>
        <strain evidence="2 3">DSM 5909</strain>
    </source>
</reference>
<proteinExistence type="predicted"/>
<dbReference type="AlphaFoldDB" id="A0A327KAM7"/>
<keyword evidence="3" id="KW-1185">Reference proteome</keyword>
<comment type="caution">
    <text evidence="2">The sequence shown here is derived from an EMBL/GenBank/DDBJ whole genome shotgun (WGS) entry which is preliminary data.</text>
</comment>
<protein>
    <submittedName>
        <fullName evidence="2">Uncharacterized protein</fullName>
    </submittedName>
</protein>
<evidence type="ECO:0000256" key="1">
    <source>
        <dbReference type="SAM" id="MobiDB-lite"/>
    </source>
</evidence>
<evidence type="ECO:0000313" key="2">
    <source>
        <dbReference type="EMBL" id="RAI34996.1"/>
    </source>
</evidence>
<sequence length="84" mass="9097">MDAPNYSDMSSEELLTMIEDAQAALDRKIAAERAELEERQAKLAELQARIGGKDAGQKPSAPKPRGRPPRSAAPRTDEQLAPSP</sequence>
<dbReference type="RefSeq" id="WP_111423622.1">
    <property type="nucleotide sequence ID" value="NZ_NPEX01000578.1"/>
</dbReference>
<gene>
    <name evidence="2" type="ORF">CH341_31135</name>
</gene>
<feature type="region of interest" description="Disordered" evidence="1">
    <location>
        <begin position="45"/>
        <end position="84"/>
    </location>
</feature>
<organism evidence="2 3">
    <name type="scientific">Rhodoplanes roseus</name>
    <dbReference type="NCBI Taxonomy" id="29409"/>
    <lineage>
        <taxon>Bacteria</taxon>
        <taxon>Pseudomonadati</taxon>
        <taxon>Pseudomonadota</taxon>
        <taxon>Alphaproteobacteria</taxon>
        <taxon>Hyphomicrobiales</taxon>
        <taxon>Nitrobacteraceae</taxon>
        <taxon>Rhodoplanes</taxon>
    </lineage>
</organism>
<dbReference type="Proteomes" id="UP000249130">
    <property type="component" value="Unassembled WGS sequence"/>
</dbReference>
<evidence type="ECO:0000313" key="3">
    <source>
        <dbReference type="Proteomes" id="UP000249130"/>
    </source>
</evidence>
<name>A0A327KAM7_9BRAD</name>